<accession>A0A2M4CF38</accession>
<sequence>MAPRVGVWVVQLKIVLSLYGHRTERICSGTALRDFSSEAALLLGARALHATNSVHATYSIMLKLASR</sequence>
<proteinExistence type="predicted"/>
<reference evidence="1" key="1">
    <citation type="submission" date="2018-01" db="EMBL/GenBank/DDBJ databases">
        <title>An insight into the sialome of Amazonian anophelines.</title>
        <authorList>
            <person name="Ribeiro J.M."/>
            <person name="Scarpassa V."/>
            <person name="Calvo E."/>
        </authorList>
    </citation>
    <scope>NUCLEOTIDE SEQUENCE</scope>
    <source>
        <tissue evidence="1">Salivary glands</tissue>
    </source>
</reference>
<evidence type="ECO:0000313" key="1">
    <source>
        <dbReference type="EMBL" id="MBW63950.1"/>
    </source>
</evidence>
<organism evidence="1">
    <name type="scientific">Anopheles marajoara</name>
    <dbReference type="NCBI Taxonomy" id="58244"/>
    <lineage>
        <taxon>Eukaryota</taxon>
        <taxon>Metazoa</taxon>
        <taxon>Ecdysozoa</taxon>
        <taxon>Arthropoda</taxon>
        <taxon>Hexapoda</taxon>
        <taxon>Insecta</taxon>
        <taxon>Pterygota</taxon>
        <taxon>Neoptera</taxon>
        <taxon>Endopterygota</taxon>
        <taxon>Diptera</taxon>
        <taxon>Nematocera</taxon>
        <taxon>Culicoidea</taxon>
        <taxon>Culicidae</taxon>
        <taxon>Anophelinae</taxon>
        <taxon>Anopheles</taxon>
    </lineage>
</organism>
<dbReference type="AlphaFoldDB" id="A0A2M4CF38"/>
<dbReference type="EMBL" id="GGFJ01014809">
    <property type="protein sequence ID" value="MBW63950.1"/>
    <property type="molecule type" value="Transcribed_RNA"/>
</dbReference>
<protein>
    <submittedName>
        <fullName evidence="1">Putative secreted protein</fullName>
    </submittedName>
</protein>
<name>A0A2M4CF38_9DIPT</name>